<dbReference type="FunFam" id="3.40.140.10:FF:000008">
    <property type="entry name" value="Cytidine deaminase"/>
    <property type="match status" value="1"/>
</dbReference>
<dbReference type="Pfam" id="PF00383">
    <property type="entry name" value="dCMP_cyt_deam_1"/>
    <property type="match status" value="1"/>
</dbReference>
<evidence type="ECO:0000256" key="6">
    <source>
        <dbReference type="ARBA" id="ARBA00022723"/>
    </source>
</evidence>
<dbReference type="FunCoup" id="W0RJN0">
    <property type="interactions" value="140"/>
</dbReference>
<dbReference type="GO" id="GO:0008270">
    <property type="term" value="F:zinc ion binding"/>
    <property type="evidence" value="ECO:0007669"/>
    <property type="project" value="UniProtKB-UniRule"/>
</dbReference>
<dbReference type="InterPro" id="IPR016192">
    <property type="entry name" value="APOBEC/CMP_deaminase_Zn-bd"/>
</dbReference>
<comment type="similarity">
    <text evidence="3 15">Belongs to the cytidine and deoxycytidylate deaminase family.</text>
</comment>
<dbReference type="PROSITE" id="PS51747">
    <property type="entry name" value="CYT_DCMP_DEAMINASES_2"/>
    <property type="match status" value="1"/>
</dbReference>
<feature type="binding site" evidence="13">
    <location>
        <begin position="46"/>
        <end position="52"/>
    </location>
    <ligand>
        <name>substrate</name>
    </ligand>
</feature>
<evidence type="ECO:0000256" key="1">
    <source>
        <dbReference type="ARBA" id="ARBA00001947"/>
    </source>
</evidence>
<sequence>MADDPRLDRLIPAAIDVMRRAYAPYSRFRVGAALLTRSGEVFVGCNVENASYPASICAERGAVMTALAAGRRDFELIVIATEAEDPTPPCGQCRQVLAEFAPTLEVVSVVHDGLARRWTMNELLPSPFLPDSLREHHGSGSLTDDR</sequence>
<keyword evidence="18" id="KW-1185">Reference proteome</keyword>
<dbReference type="PROSITE" id="PS00903">
    <property type="entry name" value="CYT_DCMP_DEAMINASES_1"/>
    <property type="match status" value="1"/>
</dbReference>
<keyword evidence="6 14" id="KW-0479">Metal-binding</keyword>
<feature type="active site" description="Proton donor" evidence="12">
    <location>
        <position position="59"/>
    </location>
</feature>
<protein>
    <recommendedName>
        <fullName evidence="5 15">Cytidine deaminase</fullName>
        <ecNumber evidence="4 15">3.5.4.5</ecNumber>
    </recommendedName>
    <alternativeName>
        <fullName evidence="9 15">Cytidine aminohydrolase</fullName>
    </alternativeName>
</protein>
<dbReference type="GO" id="GO:0042802">
    <property type="term" value="F:identical protein binding"/>
    <property type="evidence" value="ECO:0007669"/>
    <property type="project" value="UniProtKB-ARBA"/>
</dbReference>
<evidence type="ECO:0000256" key="5">
    <source>
        <dbReference type="ARBA" id="ARBA00018266"/>
    </source>
</evidence>
<dbReference type="GO" id="GO:0005829">
    <property type="term" value="C:cytosol"/>
    <property type="evidence" value="ECO:0007669"/>
    <property type="project" value="TreeGrafter"/>
</dbReference>
<dbReference type="PANTHER" id="PTHR11644">
    <property type="entry name" value="CYTIDINE DEAMINASE"/>
    <property type="match status" value="1"/>
</dbReference>
<dbReference type="InterPro" id="IPR016193">
    <property type="entry name" value="Cytidine_deaminase-like"/>
</dbReference>
<comment type="catalytic activity">
    <reaction evidence="11 15">
        <text>cytidine + H2O + H(+) = uridine + NH4(+)</text>
        <dbReference type="Rhea" id="RHEA:16069"/>
        <dbReference type="ChEBI" id="CHEBI:15377"/>
        <dbReference type="ChEBI" id="CHEBI:15378"/>
        <dbReference type="ChEBI" id="CHEBI:16704"/>
        <dbReference type="ChEBI" id="CHEBI:17562"/>
        <dbReference type="ChEBI" id="CHEBI:28938"/>
        <dbReference type="EC" id="3.5.4.5"/>
    </reaction>
</comment>
<dbReference type="SUPFAM" id="SSF53927">
    <property type="entry name" value="Cytidine deaminase-like"/>
    <property type="match status" value="1"/>
</dbReference>
<dbReference type="InParanoid" id="W0RJN0"/>
<evidence type="ECO:0000256" key="2">
    <source>
        <dbReference type="ARBA" id="ARBA00003949"/>
    </source>
</evidence>
<dbReference type="RefSeq" id="WP_025412099.1">
    <property type="nucleotide sequence ID" value="NZ_CP007128.1"/>
</dbReference>
<feature type="binding site" evidence="14">
    <location>
        <position position="57"/>
    </location>
    <ligand>
        <name>Zn(2+)</name>
        <dbReference type="ChEBI" id="CHEBI:29105"/>
        <note>catalytic</note>
    </ligand>
</feature>
<dbReference type="EMBL" id="CP007128">
    <property type="protein sequence ID" value="AHG90632.1"/>
    <property type="molecule type" value="Genomic_DNA"/>
</dbReference>
<dbReference type="GO" id="GO:0072527">
    <property type="term" value="P:pyrimidine-containing compound metabolic process"/>
    <property type="evidence" value="ECO:0007669"/>
    <property type="project" value="UniProtKB-ARBA"/>
</dbReference>
<reference evidence="17 18" key="1">
    <citation type="journal article" date="2014" name="Genome Announc.">
        <title>Genome Sequence and Methylome of Soil Bacterium Gemmatirosa kalamazoonensis KBS708T, a Member of the Rarely Cultivated Gemmatimonadetes Phylum.</title>
        <authorList>
            <person name="Debruyn J.M."/>
            <person name="Radosevich M."/>
            <person name="Wommack K.E."/>
            <person name="Polson S.W."/>
            <person name="Hauser L.J."/>
            <person name="Fawaz M.N."/>
            <person name="Korlach J."/>
            <person name="Tsai Y.C."/>
        </authorList>
    </citation>
    <scope>NUCLEOTIDE SEQUENCE [LARGE SCALE GENOMIC DNA]</scope>
    <source>
        <strain evidence="17 18">KBS708</strain>
    </source>
</reference>
<evidence type="ECO:0000256" key="9">
    <source>
        <dbReference type="ARBA" id="ARBA00032005"/>
    </source>
</evidence>
<feature type="binding site" evidence="14">
    <location>
        <position position="93"/>
    </location>
    <ligand>
        <name>Zn(2+)</name>
        <dbReference type="ChEBI" id="CHEBI:29105"/>
        <note>catalytic</note>
    </ligand>
</feature>
<comment type="function">
    <text evidence="2 15">This enzyme scavenges exogenous and endogenous cytidine and 2'-deoxycytidine for UMP synthesis.</text>
</comment>
<evidence type="ECO:0000256" key="15">
    <source>
        <dbReference type="RuleBase" id="RU364006"/>
    </source>
</evidence>
<keyword evidence="8 14" id="KW-0862">Zinc</keyword>
<comment type="catalytic activity">
    <reaction evidence="10 15">
        <text>2'-deoxycytidine + H2O + H(+) = 2'-deoxyuridine + NH4(+)</text>
        <dbReference type="Rhea" id="RHEA:13433"/>
        <dbReference type="ChEBI" id="CHEBI:15377"/>
        <dbReference type="ChEBI" id="CHEBI:15378"/>
        <dbReference type="ChEBI" id="CHEBI:15698"/>
        <dbReference type="ChEBI" id="CHEBI:16450"/>
        <dbReference type="ChEBI" id="CHEBI:28938"/>
        <dbReference type="EC" id="3.5.4.5"/>
    </reaction>
</comment>
<accession>W0RJN0</accession>
<dbReference type="KEGG" id="gba:J421_3095"/>
<dbReference type="HOGENOM" id="CLU_097262_4_1_0"/>
<name>W0RJN0_9BACT</name>
<evidence type="ECO:0000256" key="11">
    <source>
        <dbReference type="ARBA" id="ARBA00049558"/>
    </source>
</evidence>
<evidence type="ECO:0000256" key="14">
    <source>
        <dbReference type="PIRSR" id="PIRSR606262-3"/>
    </source>
</evidence>
<dbReference type="InterPro" id="IPR050202">
    <property type="entry name" value="Cyt/Deoxycyt_deaminase"/>
</dbReference>
<dbReference type="STRING" id="861299.J421_3095"/>
<dbReference type="GO" id="GO:0055086">
    <property type="term" value="P:nucleobase-containing small molecule metabolic process"/>
    <property type="evidence" value="ECO:0007669"/>
    <property type="project" value="UniProtKB-ARBA"/>
</dbReference>
<comment type="cofactor">
    <cofactor evidence="1 14 15">
        <name>Zn(2+)</name>
        <dbReference type="ChEBI" id="CHEBI:29105"/>
    </cofactor>
</comment>
<dbReference type="InterPro" id="IPR002125">
    <property type="entry name" value="CMP_dCMP_dom"/>
</dbReference>
<evidence type="ECO:0000256" key="13">
    <source>
        <dbReference type="PIRSR" id="PIRSR606262-2"/>
    </source>
</evidence>
<evidence type="ECO:0000256" key="4">
    <source>
        <dbReference type="ARBA" id="ARBA00012783"/>
    </source>
</evidence>
<dbReference type="PATRIC" id="fig|861299.3.peg.3147"/>
<evidence type="ECO:0000256" key="10">
    <source>
        <dbReference type="ARBA" id="ARBA00049252"/>
    </source>
</evidence>
<feature type="binding site" evidence="14">
    <location>
        <position position="90"/>
    </location>
    <ligand>
        <name>Zn(2+)</name>
        <dbReference type="ChEBI" id="CHEBI:29105"/>
        <note>catalytic</note>
    </ligand>
</feature>
<evidence type="ECO:0000256" key="12">
    <source>
        <dbReference type="PIRSR" id="PIRSR606262-1"/>
    </source>
</evidence>
<gene>
    <name evidence="17" type="ORF">J421_3095</name>
</gene>
<dbReference type="NCBIfam" id="NF004064">
    <property type="entry name" value="PRK05578.1"/>
    <property type="match status" value="1"/>
</dbReference>
<dbReference type="EC" id="3.5.4.5" evidence="4 15"/>
<evidence type="ECO:0000256" key="7">
    <source>
        <dbReference type="ARBA" id="ARBA00022801"/>
    </source>
</evidence>
<evidence type="ECO:0000259" key="16">
    <source>
        <dbReference type="PROSITE" id="PS51747"/>
    </source>
</evidence>
<dbReference type="eggNOG" id="COG0295">
    <property type="taxonomic scope" value="Bacteria"/>
</dbReference>
<evidence type="ECO:0000313" key="18">
    <source>
        <dbReference type="Proteomes" id="UP000019151"/>
    </source>
</evidence>
<proteinExistence type="inferred from homology"/>
<feature type="domain" description="CMP/dCMP-type deaminase" evidence="16">
    <location>
        <begin position="5"/>
        <end position="131"/>
    </location>
</feature>
<dbReference type="NCBIfam" id="TIGR01354">
    <property type="entry name" value="cyt_deam_tetra"/>
    <property type="match status" value="1"/>
</dbReference>
<evidence type="ECO:0000313" key="17">
    <source>
        <dbReference type="EMBL" id="AHG90632.1"/>
    </source>
</evidence>
<dbReference type="PANTHER" id="PTHR11644:SF2">
    <property type="entry name" value="CYTIDINE DEAMINASE"/>
    <property type="match status" value="1"/>
</dbReference>
<dbReference type="Gene3D" id="3.40.140.10">
    <property type="entry name" value="Cytidine Deaminase, domain 2"/>
    <property type="match status" value="1"/>
</dbReference>
<organism evidence="17 18">
    <name type="scientific">Gemmatirosa kalamazoonensis</name>
    <dbReference type="NCBI Taxonomy" id="861299"/>
    <lineage>
        <taxon>Bacteria</taxon>
        <taxon>Pseudomonadati</taxon>
        <taxon>Gemmatimonadota</taxon>
        <taxon>Gemmatimonadia</taxon>
        <taxon>Gemmatimonadales</taxon>
        <taxon>Gemmatimonadaceae</taxon>
        <taxon>Gemmatirosa</taxon>
    </lineage>
</organism>
<dbReference type="Proteomes" id="UP000019151">
    <property type="component" value="Chromosome"/>
</dbReference>
<dbReference type="GO" id="GO:0004126">
    <property type="term" value="F:cytidine deaminase activity"/>
    <property type="evidence" value="ECO:0007669"/>
    <property type="project" value="UniProtKB-UniRule"/>
</dbReference>
<dbReference type="CDD" id="cd01283">
    <property type="entry name" value="cytidine_deaminase"/>
    <property type="match status" value="1"/>
</dbReference>
<dbReference type="AlphaFoldDB" id="W0RJN0"/>
<keyword evidence="7 15" id="KW-0378">Hydrolase</keyword>
<evidence type="ECO:0000256" key="3">
    <source>
        <dbReference type="ARBA" id="ARBA00006576"/>
    </source>
</evidence>
<dbReference type="InterPro" id="IPR006262">
    <property type="entry name" value="Cyt_deam_tetra"/>
</dbReference>
<evidence type="ECO:0000256" key="8">
    <source>
        <dbReference type="ARBA" id="ARBA00022833"/>
    </source>
</evidence>